<dbReference type="EMBL" id="WTVH01000027">
    <property type="protein sequence ID" value="NMF94325.1"/>
    <property type="molecule type" value="Genomic_DNA"/>
</dbReference>
<keyword evidence="2" id="KW-1185">Reference proteome</keyword>
<proteinExistence type="predicted"/>
<name>A0ABX1N4Z3_9RHOO</name>
<gene>
    <name evidence="1" type="ORF">GO608_13425</name>
</gene>
<comment type="caution">
    <text evidence="1">The sequence shown here is derived from an EMBL/GenBank/DDBJ whole genome shotgun (WGS) entry which is preliminary data.</text>
</comment>
<organism evidence="1 2">
    <name type="scientific">Aromatoleum buckelii</name>
    <dbReference type="NCBI Taxonomy" id="200254"/>
    <lineage>
        <taxon>Bacteria</taxon>
        <taxon>Pseudomonadati</taxon>
        <taxon>Pseudomonadota</taxon>
        <taxon>Betaproteobacteria</taxon>
        <taxon>Rhodocyclales</taxon>
        <taxon>Rhodocyclaceae</taxon>
        <taxon>Aromatoleum</taxon>
    </lineage>
</organism>
<evidence type="ECO:0000313" key="1">
    <source>
        <dbReference type="EMBL" id="NMF94325.1"/>
    </source>
</evidence>
<reference evidence="1" key="1">
    <citation type="submission" date="2019-12" db="EMBL/GenBank/DDBJ databases">
        <title>Comparative genomics gives insights into the taxonomy of the Azoarcus-Aromatoleum group and reveals separate origins of nif in the plant-associated Azoarcus and non-plant-associated Aromatoleum sub-groups.</title>
        <authorList>
            <person name="Lafos M."/>
            <person name="Maluk M."/>
            <person name="Batista M."/>
            <person name="Junghare M."/>
            <person name="Carmona M."/>
            <person name="Faoro H."/>
            <person name="Cruz L.M."/>
            <person name="Battistoni F."/>
            <person name="De Souza E."/>
            <person name="Pedrosa F."/>
            <person name="Chen W.-M."/>
            <person name="Poole P.S."/>
            <person name="Dixon R.A."/>
            <person name="James E.K."/>
        </authorList>
    </citation>
    <scope>NUCLEOTIDE SEQUENCE</scope>
    <source>
        <strain evidence="1">U120</strain>
    </source>
</reference>
<sequence length="745" mass="77974">MGAQDQRPRFFEGQYLSADDLTAIVDAQRIGDARHVLGAHTWGIAVGLTLSERAAPGAPNRVDVTLLPGFGWDGFGRPLAVARPTRLPETLFAQIPFSPALDDPNTGTGRLVPVWIAYDEIATGNPQPGFETCATDDQTARIGESFRFVVGQQPPAAQRSPVTIGTASVDALDALTQFDAAAPKLWDTSVPHQTFPAGKPPRWLVPLGFVRWIARDNALGYFAKRDLVATDEVDGRIAALRRYAGVVAERIEAAARVIVLHARGEDPTALHRYVRLLADPAKVAALQDDLVWVEGNLRIGGDAKINGGKLHLRDGDGEERKTPLYLARFGDDLGGDGKRELRVAIGDTSQTDNRLFVGPVEAGGTIAPRLVVVSGAAGNTAEGRVGVNTATPAAALEVKGDWAGNEDGALRLSGAQPTLRFDGGVGGETWIAQLTNSPAGSLRLAHRTGPGTWRGVVFVTPNHRVGVGADVPRNPLAVRGQTSASPDFDELISLEDAGGASKWHFNLHRDPAGKALNVAETGVADGRLYLQAGGNVGIGTLLPAAKLHVQGDRVRVENVTGAPGSRVLELRTDGSAVDVQSTTSHLYLRSTHPGGPADRHIVMNPSPGGEPDGLVGIGLVPHVQKLEVKGNILFGAVPNLFAVGANAATRMIFGRIEADGSFTGSGFVAVRNGAGSGNYSVSFAPLFSGAPIVVATPIDSLNDDNVLTLSGVTSAGFVVRVRDVVGGGAPSPQDTAFSFIAIGTS</sequence>
<evidence type="ECO:0000313" key="2">
    <source>
        <dbReference type="Proteomes" id="UP000601990"/>
    </source>
</evidence>
<dbReference type="RefSeq" id="WP_169199555.1">
    <property type="nucleotide sequence ID" value="NZ_WTVH02000001.1"/>
</dbReference>
<protein>
    <submittedName>
        <fullName evidence="1">Uncharacterized protein</fullName>
    </submittedName>
</protein>
<dbReference type="Proteomes" id="UP000601990">
    <property type="component" value="Unassembled WGS sequence"/>
</dbReference>
<accession>A0ABX1N4Z3</accession>